<feature type="compositionally biased region" description="Low complexity" evidence="1">
    <location>
        <begin position="1169"/>
        <end position="1193"/>
    </location>
</feature>
<evidence type="ECO:0000256" key="1">
    <source>
        <dbReference type="SAM" id="MobiDB-lite"/>
    </source>
</evidence>
<feature type="compositionally biased region" description="Polar residues" evidence="1">
    <location>
        <begin position="12"/>
        <end position="29"/>
    </location>
</feature>
<feature type="region of interest" description="Disordered" evidence="1">
    <location>
        <begin position="1217"/>
        <end position="1419"/>
    </location>
</feature>
<organism evidence="3 4">
    <name type="scientific">Toxoplasma gondii (strain ATCC 50861 / VEG)</name>
    <dbReference type="NCBI Taxonomy" id="432359"/>
    <lineage>
        <taxon>Eukaryota</taxon>
        <taxon>Sar</taxon>
        <taxon>Alveolata</taxon>
        <taxon>Apicomplexa</taxon>
        <taxon>Conoidasida</taxon>
        <taxon>Coccidia</taxon>
        <taxon>Eucoccidiorida</taxon>
        <taxon>Eimeriorina</taxon>
        <taxon>Sarcocystidae</taxon>
        <taxon>Toxoplasma</taxon>
    </lineage>
</organism>
<feature type="compositionally biased region" description="Pro residues" evidence="1">
    <location>
        <begin position="180"/>
        <end position="189"/>
    </location>
</feature>
<feature type="compositionally biased region" description="Low complexity" evidence="1">
    <location>
        <begin position="1544"/>
        <end position="1571"/>
    </location>
</feature>
<feature type="compositionally biased region" description="Polar residues" evidence="1">
    <location>
        <begin position="1898"/>
        <end position="1913"/>
    </location>
</feature>
<feature type="compositionally biased region" description="Low complexity" evidence="1">
    <location>
        <begin position="1440"/>
        <end position="1461"/>
    </location>
</feature>
<feature type="compositionally biased region" description="Basic and acidic residues" evidence="1">
    <location>
        <begin position="1955"/>
        <end position="1976"/>
    </location>
</feature>
<accession>V4YXQ9</accession>
<feature type="compositionally biased region" description="Basic and acidic residues" evidence="1">
    <location>
        <begin position="1784"/>
        <end position="1806"/>
    </location>
</feature>
<reference evidence="4" key="2">
    <citation type="submission" date="2008-03" db="EMBL/GenBank/DDBJ databases">
        <title>Annotation of Toxoplasma gondii VEG.</title>
        <authorList>
            <person name="Lorenzi H."/>
            <person name="Inman J."/>
            <person name="Amedeo P."/>
            <person name="Brunk B."/>
            <person name="Roos D."/>
            <person name="Caler E."/>
        </authorList>
    </citation>
    <scope>NUCLEOTIDE SEQUENCE [LARGE SCALE GENOMIC DNA]</scope>
    <source>
        <strain evidence="4">ATCC 50861 / VEG</strain>
    </source>
</reference>
<feature type="compositionally biased region" description="Low complexity" evidence="1">
    <location>
        <begin position="1074"/>
        <end position="1091"/>
    </location>
</feature>
<feature type="compositionally biased region" description="Basic and acidic residues" evidence="1">
    <location>
        <begin position="743"/>
        <end position="767"/>
    </location>
</feature>
<feature type="compositionally biased region" description="Low complexity" evidence="1">
    <location>
        <begin position="1475"/>
        <end position="1501"/>
    </location>
</feature>
<feature type="region of interest" description="Disordered" evidence="1">
    <location>
        <begin position="1693"/>
        <end position="1983"/>
    </location>
</feature>
<sequence>MDRRRSPAVGQRQASPGRSHTSLSPSVSRRFSPAEKTPLSPSDCASASAYLEAPIVPRLSLCNGSDVSSVSCDYANRGSTGQRRSSPTSPAYSELHFPLSSPHSHADGHSIGPLSFASAASVLPSASLLHAAKWTTEVSSGLATNSSLPKEASPPRAFPSVSSELTTETSRKPSRLYPSLEPPPLPPPAIVNLQAPAKAKRGSNAEATRDADAALSAQKEDESESRGSRSHDRAVEEKPPTEMGGKPATTRVTTACEEEACTGERGQDDEKENVEDGNARVAGQSFSVLPAILGAPQFSSGSGKPGDETRPKDEDFASPSRFFGVPTPRRGDNRDADLRGETAASPVVCPLASSPCFSGNLRRLSTVSAASNAPGSLLRHHVKSPAKNSSVPEPVSLLREHTGASFSRVSHADQVTPRRSLGSCRADHRETISSESFEGNEVVASTHAVRHEERKGEEFCESLQSFLGESASQSRSADGSSYSACSSPLLRSPVSFPRSSSPQSSRSSSPPNRRSPLGGFSSIQSTLAGTGAEEPRNIPSSLGNAGETADEHTEDGENRREVLRQGYHYRPGSLSAAFRDLQEKQGNVRDFSPFAGRSEEGSSSVSLCTQPVSSPDSELDTPGEASEQIEEKTSQQSEARDPGDAGEETREVSLLYVQVETRMESEERNGELSTVESREDVWLLKNMRSSQQLREAHAGQEAETETRKTKEGTAEESRADEGIPEDNKAEEANAEEGNTENTAEERHYKEGGEGCQRKERSEEREGEQSVNAHHITRDFATDFEGRAKGESTTEQDFESTADRGEEARIQALAEEKNNVSEEHPGEKKGEDEWYDVLDSSLDETTALNTLKNRSPFTPRRRRLFLRQAGAASGVWTLHSPSESGSRDSRTSKRCFLGTTVKAHAEGNGRGGAGEGEESLRDSEQGGEMRNEGTGERERERKQSGSDGGKQRGEMGEKGRRASAPEDTRHESWFGLSPSSPSPSLPLPSRKTSTAAPSSLSPVHSRDEETVRCAGKKRKFSLSFGGDALSSSPGCGACATSSPFSKQETAKGRKTPLEEFASPVSRQTSVKKELSSFSSSPSNAVPVSSSAADLTSDGPGVSENQRGRPEEEVCPGDGSPKAEGTPKKKRVEFGSASVAVFVDSPSSYRSPVLPDHSTPLSDQGCELGTSPSSASVSSSACPPAVSASCLSSSLIGPPRPSPFEELKKAARCDRAAGAVNLPAPSGPPSALSSLSFPSPLPLLSPVSRQVEKPRAEAAPEGNEESEIPFLGDTETETLVQEGENNTISKRVDKGVQTPEKTRESASDMHAEVSPTALSQRRVPVFVLPTLDEAGPETRHRSPTSLLSSLSGSVQVLSVSPDLLTVPEKPQQPDRGPSPSLFRPSPPVLLPSSPSLLLSDSSPFSAQPTSSAGPLQVAPRSAEMAVVAATPLFSVVDDASSRRPPVSVDVASSASLGPASPSLCVHRETPPQTLTQSPSALLPSFPSSSFPRPSSSPLASSSPVPSPSSPVPSPSSPLPSPSSPLPSPSSPIPSSSSPLPSPSSPLPSSSSPLPSSSSPLPSSSSPLPSSSSPLPSPSSPLPSFSSRVRASCSPLASSPLPVSPLPSSPLPASRGSACLPSLSGASVARAASSTSSVSSSLSSPLSPFAALDPLNGDDPLSPRLLFAAEDGSRRLGTLSSLGDYLSSVRSRLLLCGEKQTESREEEATEGQAPNRMQETEQEEEEENARPAVQNSQEEEEEKDVQHPESEEEKEGRNGFCFDGEGGEATHLRSRQANEETAEEAEETGREAEEKVKETEKKGEETKETETEEGQAEEAEETSGANVERDPGGEGEGESSSFFAGADIAVEDELHAKEEENRQENASDAHLNVEEVAVYEERPSLSEGEEERSGEDLQRGLSPTQCLDSRLSSEVSSPLAFPERELATRCSTATGEEEVERGISEAASGNDAGGEDAGGDRECSPQAQERREATERKEADFEEGSTQRVACFSVEKNFEEETMEKRISFESSFTETASKTKDEKLLTFSQFIETEGGGTSFLQEETLQEIPFSTTASSASWLSAVRQLASSWSRESFLQGETEKDATKTSAEWKKLCVATLARVYEAEENLLEEASRLCEASQTFVDAVAPRPPTEEEVHRLASEPWGSEISLTVEESERTLQEKVQRLRDRGEEVNSLISQLQQTERETERRVEELLHFSSSNEDLQLLAEIRRQQGIVAAFEQMSSMEILHFNSRGLLVSLSWPKSALPLLSSSRTVYLSGDTSQHWFPLSSAVFEREKAFETEGERASDTVCPSGVEIDGVAGLAANSRSFTKAADVARSATMPLPLPVCSRNPSVASPLLHASSSLAWPPPTKVCILWRPPAAGLCGVDGRVDSAACAYEDEEREETLSSLVVGRLGEEGKSASFGSACEQGESGILRLQKMGDSLRMRRTETKSEETRRIGTQNGAHAARESSRAGSNEKEGESRRAVSSSSSHALPPSLRRSNRENKEKENGVARAERQKKRFAELCEARLVTRFPFLAAQKEKKSIQRTTEKEERAEKRRRFFSGDMRAASQFRFSSKKNRMEQKTAVSVHERWRVEMDRFRRRALQLAQQDLTELLLVLQPSLLSSSLNGIPPAAFSGCSNTAEGRHTERRNSLSSSLAASASRRTSVCTLGSSLELPSSVAASTSPLLHAANDSREGGHRVAESSLPRRCLQELKTNEGVSSDPSEAARVARASGQPPAGFFPDMWSVRTLLLQAHTAVGRVALLHDQFLLFLLRFRTLTQVSYLCRKRSDSSRYPGSEQKEDDCGEGRARRNEREDMLAVRTALTPQDAEMPSLWLCIEIDLCEAMQQGSLILGVKDVSVEPIDEEDRRFPDFQHASRNLLQCLQDHLNSLWTAGGSLSSVGKAAAFRDEVFLQWILHSAIECGYDRTLWLAASSTSISSLFQKKRVLEELRGEKRSLLKAK</sequence>
<feature type="compositionally biased region" description="Polar residues" evidence="1">
    <location>
        <begin position="72"/>
        <end position="91"/>
    </location>
</feature>
<feature type="compositionally biased region" description="Basic and acidic residues" evidence="1">
    <location>
        <begin position="1849"/>
        <end position="1881"/>
    </location>
</feature>
<feature type="compositionally biased region" description="Basic and acidic residues" evidence="1">
    <location>
        <begin position="2425"/>
        <end position="2441"/>
    </location>
</feature>
<feature type="compositionally biased region" description="Basic and acidic residues" evidence="1">
    <location>
        <begin position="1047"/>
        <end position="1056"/>
    </location>
</feature>
<feature type="compositionally biased region" description="Basic and acidic residues" evidence="1">
    <location>
        <begin position="2450"/>
        <end position="2468"/>
    </location>
</feature>
<feature type="compositionally biased region" description="Pro residues" evidence="1">
    <location>
        <begin position="1502"/>
        <end position="1529"/>
    </location>
</feature>
<feature type="compositionally biased region" description="Polar residues" evidence="1">
    <location>
        <begin position="1028"/>
        <end position="1046"/>
    </location>
</feature>
<gene>
    <name evidence="2" type="ORF">BN1205_028690</name>
    <name evidence="3" type="ORF">TGVEG_277940</name>
</gene>
<feature type="region of interest" description="Disordered" evidence="1">
    <location>
        <begin position="589"/>
        <end position="836"/>
    </location>
</feature>
<feature type="compositionally biased region" description="Basic and acidic residues" evidence="1">
    <location>
        <begin position="694"/>
        <end position="731"/>
    </location>
</feature>
<feature type="region of interest" description="Disordered" evidence="1">
    <location>
        <begin position="2776"/>
        <end position="2799"/>
    </location>
</feature>
<feature type="compositionally biased region" description="Basic and acidic residues" evidence="1">
    <location>
        <begin position="549"/>
        <end position="563"/>
    </location>
</feature>
<feature type="compositionally biased region" description="Basic and acidic residues" evidence="1">
    <location>
        <begin position="629"/>
        <end position="651"/>
    </location>
</feature>
<feature type="compositionally biased region" description="Basic and acidic residues" evidence="1">
    <location>
        <begin position="800"/>
        <end position="831"/>
    </location>
</feature>
<feature type="compositionally biased region" description="Basic and acidic residues" evidence="1">
    <location>
        <begin position="775"/>
        <end position="791"/>
    </location>
</feature>
<evidence type="ECO:0000313" key="2">
    <source>
        <dbReference type="EMBL" id="CEL78813.1"/>
    </source>
</evidence>
<feature type="region of interest" description="Disordered" evidence="1">
    <location>
        <begin position="1432"/>
        <end position="1644"/>
    </location>
</feature>
<dbReference type="eggNOG" id="ENOG502QZ1K">
    <property type="taxonomic scope" value="Eukaryota"/>
</dbReference>
<feature type="compositionally biased region" description="Acidic residues" evidence="1">
    <location>
        <begin position="1807"/>
        <end position="1818"/>
    </location>
</feature>
<feature type="compositionally biased region" description="Low complexity" evidence="1">
    <location>
        <begin position="1343"/>
        <end position="1358"/>
    </location>
</feature>
<dbReference type="EMBL" id="AAYL02000522">
    <property type="protein sequence ID" value="ESS28098.1"/>
    <property type="molecule type" value="Genomic_DNA"/>
</dbReference>
<dbReference type="VEuPathDB" id="ToxoDB:TGVEG_277940"/>
<feature type="region of interest" description="Disordered" evidence="1">
    <location>
        <begin position="72"/>
        <end position="107"/>
    </location>
</feature>
<reference evidence="2" key="4">
    <citation type="journal article" date="2015" name="PLoS ONE">
        <title>Comprehensive Evaluation of Toxoplasma gondii VEG and Neospora caninum LIV Genomes with Tachyzoite Stage Transcriptome and Proteome Defines Novel Transcript Features.</title>
        <authorList>
            <person name="Ramaprasad A."/>
            <person name="Mourier T."/>
            <person name="Naeem R."/>
            <person name="Malas T.B."/>
            <person name="Moussa E."/>
            <person name="Panigrahi A."/>
            <person name="Vermont S.J."/>
            <person name="Otto T.D."/>
            <person name="Wastling J."/>
            <person name="Pain A."/>
        </authorList>
    </citation>
    <scope>NUCLEOTIDE SEQUENCE</scope>
    <source>
        <strain evidence="2">VEG</strain>
    </source>
</reference>
<feature type="compositionally biased region" description="Low complexity" evidence="1">
    <location>
        <begin position="1579"/>
        <end position="1598"/>
    </location>
</feature>
<feature type="region of interest" description="Disordered" evidence="1">
    <location>
        <begin position="143"/>
        <end position="337"/>
    </location>
</feature>
<dbReference type="Proteomes" id="UP000002226">
    <property type="component" value="Unassembled WGS sequence"/>
</dbReference>
<feature type="region of interest" description="Disordered" evidence="1">
    <location>
        <begin position="2420"/>
        <end position="2501"/>
    </location>
</feature>
<feature type="region of interest" description="Disordered" evidence="1">
    <location>
        <begin position="471"/>
        <end position="568"/>
    </location>
</feature>
<evidence type="ECO:0000313" key="3">
    <source>
        <dbReference type="EMBL" id="ESS28098.1"/>
    </source>
</evidence>
<feature type="compositionally biased region" description="Acidic residues" evidence="1">
    <location>
        <begin position="256"/>
        <end position="275"/>
    </location>
</feature>
<feature type="region of interest" description="Disordered" evidence="1">
    <location>
        <begin position="1143"/>
        <end position="1205"/>
    </location>
</feature>
<feature type="compositionally biased region" description="Basic and acidic residues" evidence="1">
    <location>
        <begin position="1741"/>
        <end position="1754"/>
    </location>
</feature>
<name>V4YXQ9_TOXGV</name>
<feature type="compositionally biased region" description="Basic and acidic residues" evidence="1">
    <location>
        <begin position="305"/>
        <end position="315"/>
    </location>
</feature>
<feature type="compositionally biased region" description="Polar residues" evidence="1">
    <location>
        <begin position="601"/>
        <end position="616"/>
    </location>
</feature>
<reference evidence="3" key="1">
    <citation type="submission" date="2007-03" db="EMBL/GenBank/DDBJ databases">
        <authorList>
            <person name="Paulsen I."/>
        </authorList>
    </citation>
    <scope>NUCLEOTIDE SEQUENCE</scope>
    <source>
        <strain evidence="3">VEG</strain>
    </source>
</reference>
<feature type="compositionally biased region" description="Low complexity" evidence="1">
    <location>
        <begin position="1227"/>
        <end position="1246"/>
    </location>
</feature>
<reference evidence="3" key="3">
    <citation type="submission" date="2013-08" db="EMBL/GenBank/DDBJ databases">
        <authorList>
            <person name="Sibley D."/>
            <person name="Venepally P."/>
            <person name="Karamycheva S."/>
            <person name="Hadjithomas M."/>
            <person name="Khan A."/>
            <person name="Brunk B."/>
            <person name="Roos D."/>
            <person name="Caler E."/>
            <person name="Lorenzi H."/>
        </authorList>
    </citation>
    <scope>NUCLEOTIDE SEQUENCE</scope>
    <source>
        <strain evidence="3">VEG</strain>
    </source>
</reference>
<feature type="compositionally biased region" description="Low complexity" evidence="1">
    <location>
        <begin position="1608"/>
        <end position="1644"/>
    </location>
</feature>
<feature type="region of interest" description="Disordered" evidence="1">
    <location>
        <begin position="1"/>
        <end position="43"/>
    </location>
</feature>
<accession>A0A0F7V8D6</accession>
<dbReference type="OrthoDB" id="333225at2759"/>
<dbReference type="EMBL" id="LN714502">
    <property type="protein sequence ID" value="CEL78813.1"/>
    <property type="molecule type" value="Genomic_DNA"/>
</dbReference>
<feature type="compositionally biased region" description="Polar residues" evidence="1">
    <location>
        <begin position="1275"/>
        <end position="1287"/>
    </location>
</feature>
<feature type="compositionally biased region" description="Basic and acidic residues" evidence="1">
    <location>
        <begin position="2485"/>
        <end position="2501"/>
    </location>
</feature>
<proteinExistence type="predicted"/>
<protein>
    <submittedName>
        <fullName evidence="3">Uncharacterized protein</fullName>
    </submittedName>
</protein>
<feature type="compositionally biased region" description="Basic and acidic residues" evidence="1">
    <location>
        <begin position="1288"/>
        <end position="1309"/>
    </location>
</feature>
<feature type="compositionally biased region" description="Low complexity" evidence="1">
    <location>
        <begin position="2469"/>
        <end position="2483"/>
    </location>
</feature>
<feature type="region of interest" description="Disordered" evidence="1">
    <location>
        <begin position="432"/>
        <end position="456"/>
    </location>
</feature>
<feature type="compositionally biased region" description="Basic and acidic residues" evidence="1">
    <location>
        <begin position="661"/>
        <end position="682"/>
    </location>
</feature>
<dbReference type="OMA" id="WPKSALP"/>
<feature type="compositionally biased region" description="Low complexity" evidence="1">
    <location>
        <begin position="471"/>
        <end position="517"/>
    </location>
</feature>
<dbReference type="STRING" id="432359.V4YXQ9"/>
<feature type="compositionally biased region" description="Low complexity" evidence="1">
    <location>
        <begin position="1388"/>
        <end position="1403"/>
    </location>
</feature>
<feature type="compositionally biased region" description="Basic and acidic residues" evidence="1">
    <location>
        <begin position="207"/>
        <end position="240"/>
    </location>
</feature>
<feature type="region of interest" description="Disordered" evidence="1">
    <location>
        <begin position="869"/>
        <end position="1129"/>
    </location>
</feature>
<keyword evidence="4" id="KW-1185">Reference proteome</keyword>
<feature type="compositionally biased region" description="Basic and acidic residues" evidence="1">
    <location>
        <begin position="917"/>
        <end position="971"/>
    </location>
</feature>
<evidence type="ECO:0000313" key="4">
    <source>
        <dbReference type="Proteomes" id="UP000002226"/>
    </source>
</evidence>
<feature type="compositionally biased region" description="Polar residues" evidence="1">
    <location>
        <begin position="989"/>
        <end position="1001"/>
    </location>
</feature>